<evidence type="ECO:0000256" key="5">
    <source>
        <dbReference type="ARBA" id="ARBA00023157"/>
    </source>
</evidence>
<feature type="domain" description="Sushi" evidence="8">
    <location>
        <begin position="150"/>
        <end position="208"/>
    </location>
</feature>
<accession>A0A553QAZ5</accession>
<keyword evidence="2 6" id="KW-0768">Sushi</keyword>
<dbReference type="EMBL" id="SRMA01026163">
    <property type="protein sequence ID" value="TRY87087.1"/>
    <property type="molecule type" value="Genomic_DNA"/>
</dbReference>
<dbReference type="OrthoDB" id="6480633at2759"/>
<feature type="disulfide bond" evidence="6">
    <location>
        <begin position="91"/>
        <end position="134"/>
    </location>
</feature>
<feature type="chain" id="PRO_5022149619" description="Sushi domain-containing protein" evidence="7">
    <location>
        <begin position="24"/>
        <end position="312"/>
    </location>
</feature>
<dbReference type="SMART" id="SM00032">
    <property type="entry name" value="CCP"/>
    <property type="match status" value="4"/>
</dbReference>
<protein>
    <recommendedName>
        <fullName evidence="8">Sushi domain-containing protein</fullName>
    </recommendedName>
</protein>
<organism evidence="9 10">
    <name type="scientific">Danionella cerebrum</name>
    <dbReference type="NCBI Taxonomy" id="2873325"/>
    <lineage>
        <taxon>Eukaryota</taxon>
        <taxon>Metazoa</taxon>
        <taxon>Chordata</taxon>
        <taxon>Craniata</taxon>
        <taxon>Vertebrata</taxon>
        <taxon>Euteleostomi</taxon>
        <taxon>Actinopterygii</taxon>
        <taxon>Neopterygii</taxon>
        <taxon>Teleostei</taxon>
        <taxon>Ostariophysi</taxon>
        <taxon>Cypriniformes</taxon>
        <taxon>Danionidae</taxon>
        <taxon>Danioninae</taxon>
        <taxon>Danionella</taxon>
    </lineage>
</organism>
<keyword evidence="4" id="KW-0677">Repeat</keyword>
<evidence type="ECO:0000256" key="1">
    <source>
        <dbReference type="ARBA" id="ARBA00004328"/>
    </source>
</evidence>
<dbReference type="Pfam" id="PF00084">
    <property type="entry name" value="Sushi"/>
    <property type="match status" value="4"/>
</dbReference>
<name>A0A553QAZ5_9TELE</name>
<dbReference type="InterPro" id="IPR000436">
    <property type="entry name" value="Sushi_SCR_CCP_dom"/>
</dbReference>
<dbReference type="AlphaFoldDB" id="A0A553QAZ5"/>
<dbReference type="SUPFAM" id="SSF57535">
    <property type="entry name" value="Complement control module/SCR domain"/>
    <property type="match status" value="4"/>
</dbReference>
<feature type="domain" description="Sushi" evidence="8">
    <location>
        <begin position="23"/>
        <end position="88"/>
    </location>
</feature>
<dbReference type="PANTHER" id="PTHR45785">
    <property type="entry name" value="COMPLEMENT FACTOR H-RELATED"/>
    <property type="match status" value="1"/>
</dbReference>
<dbReference type="Gene3D" id="2.10.70.10">
    <property type="entry name" value="Complement Module, domain 1"/>
    <property type="match status" value="4"/>
</dbReference>
<evidence type="ECO:0000256" key="3">
    <source>
        <dbReference type="ARBA" id="ARBA00022729"/>
    </source>
</evidence>
<feature type="disulfide bond" evidence="6">
    <location>
        <begin position="120"/>
        <end position="147"/>
    </location>
</feature>
<dbReference type="PANTHER" id="PTHR45785:SF2">
    <property type="entry name" value="COMPLEMENT FACTOR H-RELATED"/>
    <property type="match status" value="1"/>
</dbReference>
<reference evidence="9 10" key="1">
    <citation type="journal article" date="2019" name="Sci. Data">
        <title>Hybrid genome assembly and annotation of Danionella translucida.</title>
        <authorList>
            <person name="Kadobianskyi M."/>
            <person name="Schulze L."/>
            <person name="Schuelke M."/>
            <person name="Judkewitz B."/>
        </authorList>
    </citation>
    <scope>NUCLEOTIDE SEQUENCE [LARGE SCALE GENOMIC DNA]</scope>
    <source>
        <strain evidence="9 10">Bolton</strain>
    </source>
</reference>
<dbReference type="STRING" id="623744.A0A553QAZ5"/>
<evidence type="ECO:0000313" key="10">
    <source>
        <dbReference type="Proteomes" id="UP000316079"/>
    </source>
</evidence>
<dbReference type="PROSITE" id="PS50923">
    <property type="entry name" value="SUSHI"/>
    <property type="match status" value="3"/>
</dbReference>
<dbReference type="Proteomes" id="UP000316079">
    <property type="component" value="Unassembled WGS sequence"/>
</dbReference>
<evidence type="ECO:0000256" key="2">
    <source>
        <dbReference type="ARBA" id="ARBA00022659"/>
    </source>
</evidence>
<gene>
    <name evidence="9" type="ORF">DNTS_009168</name>
</gene>
<dbReference type="CDD" id="cd00033">
    <property type="entry name" value="CCP"/>
    <property type="match status" value="3"/>
</dbReference>
<evidence type="ECO:0000256" key="7">
    <source>
        <dbReference type="SAM" id="SignalP"/>
    </source>
</evidence>
<keyword evidence="3 7" id="KW-0732">Signal</keyword>
<evidence type="ECO:0000256" key="4">
    <source>
        <dbReference type="ARBA" id="ARBA00022737"/>
    </source>
</evidence>
<comment type="caution">
    <text evidence="6">Lacks conserved residue(s) required for the propagation of feature annotation.</text>
</comment>
<feature type="signal peptide" evidence="7">
    <location>
        <begin position="1"/>
        <end position="23"/>
    </location>
</feature>
<keyword evidence="10" id="KW-1185">Reference proteome</keyword>
<feature type="disulfide bond" evidence="6">
    <location>
        <begin position="151"/>
        <end position="194"/>
    </location>
</feature>
<dbReference type="InterPro" id="IPR051503">
    <property type="entry name" value="ComplSys_Reg/VirEntry_Med"/>
</dbReference>
<proteinExistence type="predicted"/>
<evidence type="ECO:0000259" key="8">
    <source>
        <dbReference type="PROSITE" id="PS50923"/>
    </source>
</evidence>
<dbReference type="InterPro" id="IPR035976">
    <property type="entry name" value="Sushi/SCR/CCP_sf"/>
</dbReference>
<sequence>MRNRMGLFGTVPFLLLIFEHVHAQCSLPSFEANNVVPSEFYPPSHSFPEGFVLTFECKTGHKATGQGQSKTVTCSNGSWTELALTCTPVKCDPPPAIVNGEFVDAPLEVYEYSQVVTYKCNKGFSLSGKASIHCSEDGTFKPEPPKCVDGCVKPVIPNAYRISGKASPPYTIGSFIEYGCSPDYVLEGASQITCKGERWDPEPPMCIEPCNKPDFGANFILTQEFQSKSKFPHKSKATLECSRGYVSVDPAVIRSDVTCDRTTWTPLKLTCKEDPKNTTETSNALVLACLGKFGYNKWLTNQPQPVPTSSEE</sequence>
<evidence type="ECO:0000313" key="9">
    <source>
        <dbReference type="EMBL" id="TRY87087.1"/>
    </source>
</evidence>
<comment type="subcellular location">
    <subcellularLocation>
        <location evidence="1">Virion</location>
    </subcellularLocation>
</comment>
<dbReference type="FunFam" id="2.10.70.10:FF:000014">
    <property type="entry name" value="Membrane cofactor protein"/>
    <property type="match status" value="1"/>
</dbReference>
<feature type="domain" description="Sushi" evidence="8">
    <location>
        <begin position="89"/>
        <end position="149"/>
    </location>
</feature>
<evidence type="ECO:0000256" key="6">
    <source>
        <dbReference type="PROSITE-ProRule" id="PRU00302"/>
    </source>
</evidence>
<keyword evidence="5 6" id="KW-1015">Disulfide bond</keyword>
<comment type="caution">
    <text evidence="9">The sequence shown here is derived from an EMBL/GenBank/DDBJ whole genome shotgun (WGS) entry which is preliminary data.</text>
</comment>